<evidence type="ECO:0000313" key="2">
    <source>
        <dbReference type="EMBL" id="KAH8703966.1"/>
    </source>
</evidence>
<feature type="transmembrane region" description="Helical" evidence="1">
    <location>
        <begin position="222"/>
        <end position="241"/>
    </location>
</feature>
<keyword evidence="3" id="KW-1185">Reference proteome</keyword>
<evidence type="ECO:0000256" key="1">
    <source>
        <dbReference type="SAM" id="Phobius"/>
    </source>
</evidence>
<dbReference type="GeneID" id="70248175"/>
<evidence type="ECO:0008006" key="4">
    <source>
        <dbReference type="Google" id="ProtNLM"/>
    </source>
</evidence>
<feature type="transmembrane region" description="Helical" evidence="1">
    <location>
        <begin position="110"/>
        <end position="132"/>
    </location>
</feature>
<reference evidence="2" key="1">
    <citation type="submission" date="2021-12" db="EMBL/GenBank/DDBJ databases">
        <title>Convergent genome expansion in fungi linked to evolution of root-endophyte symbiosis.</title>
        <authorList>
            <consortium name="DOE Joint Genome Institute"/>
            <person name="Ke Y.-H."/>
            <person name="Bonito G."/>
            <person name="Liao H.-L."/>
            <person name="Looney B."/>
            <person name="Rojas-Flechas A."/>
            <person name="Nash J."/>
            <person name="Hameed K."/>
            <person name="Schadt C."/>
            <person name="Martin F."/>
            <person name="Crous P.W."/>
            <person name="Miettinen O."/>
            <person name="Magnuson J.K."/>
            <person name="Labbe J."/>
            <person name="Jacobson D."/>
            <person name="Doktycz M.J."/>
            <person name="Veneault-Fourrey C."/>
            <person name="Kuo A."/>
            <person name="Mondo S."/>
            <person name="Calhoun S."/>
            <person name="Riley R."/>
            <person name="Ohm R."/>
            <person name="LaButti K."/>
            <person name="Andreopoulos B."/>
            <person name="Pangilinan J."/>
            <person name="Nolan M."/>
            <person name="Tritt A."/>
            <person name="Clum A."/>
            <person name="Lipzen A."/>
            <person name="Daum C."/>
            <person name="Barry K."/>
            <person name="Grigoriev I.V."/>
            <person name="Vilgalys R."/>
        </authorList>
    </citation>
    <scope>NUCLEOTIDE SEQUENCE</scope>
    <source>
        <strain evidence="2">PMI_201</strain>
    </source>
</reference>
<gene>
    <name evidence="2" type="ORF">BGW36DRAFT_394152</name>
</gene>
<dbReference type="RefSeq" id="XP_046076984.1">
    <property type="nucleotide sequence ID" value="XM_046217888.1"/>
</dbReference>
<feature type="transmembrane region" description="Helical" evidence="1">
    <location>
        <begin position="372"/>
        <end position="392"/>
    </location>
</feature>
<dbReference type="AlphaFoldDB" id="A0AAD4L1L9"/>
<dbReference type="Proteomes" id="UP001201262">
    <property type="component" value="Unassembled WGS sequence"/>
</dbReference>
<keyword evidence="1" id="KW-0812">Transmembrane</keyword>
<feature type="transmembrane region" description="Helical" evidence="1">
    <location>
        <begin position="404"/>
        <end position="428"/>
    </location>
</feature>
<feature type="transmembrane region" description="Helical" evidence="1">
    <location>
        <begin position="79"/>
        <end position="98"/>
    </location>
</feature>
<proteinExistence type="predicted"/>
<feature type="transmembrane region" description="Helical" evidence="1">
    <location>
        <begin position="24"/>
        <end position="43"/>
    </location>
</feature>
<dbReference type="EMBL" id="JAJTJA010000002">
    <property type="protein sequence ID" value="KAH8703966.1"/>
    <property type="molecule type" value="Genomic_DNA"/>
</dbReference>
<keyword evidence="1" id="KW-0472">Membrane</keyword>
<organism evidence="2 3">
    <name type="scientific">Talaromyces proteolyticus</name>
    <dbReference type="NCBI Taxonomy" id="1131652"/>
    <lineage>
        <taxon>Eukaryota</taxon>
        <taxon>Fungi</taxon>
        <taxon>Dikarya</taxon>
        <taxon>Ascomycota</taxon>
        <taxon>Pezizomycotina</taxon>
        <taxon>Eurotiomycetes</taxon>
        <taxon>Eurotiomycetidae</taxon>
        <taxon>Eurotiales</taxon>
        <taxon>Trichocomaceae</taxon>
        <taxon>Talaromyces</taxon>
        <taxon>Talaromyces sect. Bacilispori</taxon>
    </lineage>
</organism>
<evidence type="ECO:0000313" key="3">
    <source>
        <dbReference type="Proteomes" id="UP001201262"/>
    </source>
</evidence>
<protein>
    <recommendedName>
        <fullName evidence="4">Acyltransferase 3 domain-containing protein</fullName>
    </recommendedName>
</protein>
<keyword evidence="1" id="KW-1133">Transmembrane helix</keyword>
<name>A0AAD4L1L9_9EURO</name>
<feature type="transmembrane region" description="Helical" evidence="1">
    <location>
        <begin position="193"/>
        <end position="216"/>
    </location>
</feature>
<feature type="transmembrane region" description="Helical" evidence="1">
    <location>
        <begin position="343"/>
        <end position="360"/>
    </location>
</feature>
<sequence length="449" mass="51456">MGGFDLTALQKRVMQAPPTQYEQLYLVGFRGVLVISTFLWVFLQTFAPTTVYAAWANQDGPHDQENVRKVLSVLFWNQYFLIGSIIFLSARSIAIPFFRNPTKESIARILLTRPLTLCIPAAIAVAIVKGSITDDFVNNILLRFAEGTNNNAIPIPQPLPTTLSYWNSVFNLFWVSHQFAAQAANYAYPTQTLWMITAVYIQSYTVYMTMIVVPYTRPKWRVQFSIFFIIAAWWCQSWAWYTISGLIMADMVVNMDFKVHAQRGIPVQFRNLAWRQADGRPRRIPVWSVAGLVMLGGIAMQYVWVAARPDLFTAEWEIHSNPYSIGGLNTEYQNDHTSARDDVYLMLVGFFFLLETYDILQRVLQNRFFVYLGSRSYSYFLIQPILIYRVGIRVFGQLRGTHGIGYPGSVVVTLITCLAVTVPAAELYHRLVCVPSRYLAHHFYEFITS</sequence>
<comment type="caution">
    <text evidence="2">The sequence shown here is derived from an EMBL/GenBank/DDBJ whole genome shotgun (WGS) entry which is preliminary data.</text>
</comment>
<feature type="transmembrane region" description="Helical" evidence="1">
    <location>
        <begin position="284"/>
        <end position="304"/>
    </location>
</feature>
<accession>A0AAD4L1L9</accession>